<reference evidence="1" key="1">
    <citation type="submission" date="2018-02" db="EMBL/GenBank/DDBJ databases">
        <title>Rhizophora mucronata_Transcriptome.</title>
        <authorList>
            <person name="Meera S.P."/>
            <person name="Sreeshan A."/>
            <person name="Augustine A."/>
        </authorList>
    </citation>
    <scope>NUCLEOTIDE SEQUENCE</scope>
    <source>
        <tissue evidence="1">Leaf</tissue>
    </source>
</reference>
<proteinExistence type="predicted"/>
<organism evidence="1">
    <name type="scientific">Rhizophora mucronata</name>
    <name type="common">Asiatic mangrove</name>
    <dbReference type="NCBI Taxonomy" id="61149"/>
    <lineage>
        <taxon>Eukaryota</taxon>
        <taxon>Viridiplantae</taxon>
        <taxon>Streptophyta</taxon>
        <taxon>Embryophyta</taxon>
        <taxon>Tracheophyta</taxon>
        <taxon>Spermatophyta</taxon>
        <taxon>Magnoliopsida</taxon>
        <taxon>eudicotyledons</taxon>
        <taxon>Gunneridae</taxon>
        <taxon>Pentapetalae</taxon>
        <taxon>rosids</taxon>
        <taxon>fabids</taxon>
        <taxon>Malpighiales</taxon>
        <taxon>Rhizophoraceae</taxon>
        <taxon>Rhizophora</taxon>
    </lineage>
</organism>
<name>A0A2P2IHQ6_RHIMU</name>
<evidence type="ECO:0000313" key="1">
    <source>
        <dbReference type="EMBL" id="MBW80773.1"/>
    </source>
</evidence>
<dbReference type="EMBL" id="GGEC01000290">
    <property type="protein sequence ID" value="MBW80773.1"/>
    <property type="molecule type" value="Transcribed_RNA"/>
</dbReference>
<dbReference type="AlphaFoldDB" id="A0A2P2IHQ6"/>
<accession>A0A2P2IHQ6</accession>
<sequence>MNKLNSTHFPTLFFSFSKKLLCIYYGFYQAENYRAKTNASASHYH</sequence>
<protein>
    <submittedName>
        <fullName evidence="1">Uncharacterized protein</fullName>
    </submittedName>
</protein>